<accession>A0A0S7B9G6</accession>
<feature type="short sequence motif" description="Histidine triad motif" evidence="2 3">
    <location>
        <begin position="98"/>
        <end position="102"/>
    </location>
</feature>
<keyword evidence="5" id="KW-0378">Hydrolase</keyword>
<dbReference type="PRINTS" id="PR00332">
    <property type="entry name" value="HISTRIAD"/>
</dbReference>
<dbReference type="PROSITE" id="PS51084">
    <property type="entry name" value="HIT_2"/>
    <property type="match status" value="1"/>
</dbReference>
<dbReference type="EMBL" id="DF967972">
    <property type="protein sequence ID" value="GAP14127.1"/>
    <property type="molecule type" value="Genomic_DNA"/>
</dbReference>
<dbReference type="SUPFAM" id="SSF54197">
    <property type="entry name" value="HIT-like"/>
    <property type="match status" value="1"/>
</dbReference>
<evidence type="ECO:0000256" key="2">
    <source>
        <dbReference type="PIRSR" id="PIRSR601310-3"/>
    </source>
</evidence>
<dbReference type="PROSITE" id="PS00892">
    <property type="entry name" value="HIT_1"/>
    <property type="match status" value="1"/>
</dbReference>
<dbReference type="Proteomes" id="UP000055060">
    <property type="component" value="Unassembled WGS sequence"/>
</dbReference>
<dbReference type="InterPro" id="IPR036265">
    <property type="entry name" value="HIT-like_sf"/>
</dbReference>
<evidence type="ECO:0000259" key="4">
    <source>
        <dbReference type="PROSITE" id="PS51084"/>
    </source>
</evidence>
<dbReference type="Pfam" id="PF01230">
    <property type="entry name" value="HIT"/>
    <property type="match status" value="1"/>
</dbReference>
<organism evidence="5">
    <name type="scientific">Longilinea arvoryzae</name>
    <dbReference type="NCBI Taxonomy" id="360412"/>
    <lineage>
        <taxon>Bacteria</taxon>
        <taxon>Bacillati</taxon>
        <taxon>Chloroflexota</taxon>
        <taxon>Anaerolineae</taxon>
        <taxon>Anaerolineales</taxon>
        <taxon>Anaerolineaceae</taxon>
        <taxon>Longilinea</taxon>
    </lineage>
</organism>
<evidence type="ECO:0000256" key="1">
    <source>
        <dbReference type="PIRSR" id="PIRSR601310-1"/>
    </source>
</evidence>
<dbReference type="GO" id="GO:0016787">
    <property type="term" value="F:hydrolase activity"/>
    <property type="evidence" value="ECO:0007669"/>
    <property type="project" value="UniProtKB-KW"/>
</dbReference>
<reference evidence="5" key="1">
    <citation type="submission" date="2015-07" db="EMBL/GenBank/DDBJ databases">
        <title>Draft Genome Sequences of Anaerolinea thermolimosa IMO-1, Bellilinea caldifistulae GOMI-1, Leptolinea tardivitalis YMTK-2, Levilinea saccharolytica KIBI-1,Longilinea arvoryzae KOME-1, Previously Described as Members of the Anaerolineaceae (Chloroflexi).</title>
        <authorList>
            <person name="Sekiguchi Y."/>
            <person name="Ohashi A."/>
            <person name="Matsuura N."/>
            <person name="Tourlousse M.D."/>
        </authorList>
    </citation>
    <scope>NUCLEOTIDE SEQUENCE [LARGE SCALE GENOMIC DNA]</scope>
    <source>
        <strain evidence="5">KOME-1</strain>
    </source>
</reference>
<dbReference type="AlphaFoldDB" id="A0A0S7B9G6"/>
<proteinExistence type="predicted"/>
<evidence type="ECO:0000313" key="5">
    <source>
        <dbReference type="EMBL" id="GAP14127.1"/>
    </source>
</evidence>
<dbReference type="InterPro" id="IPR019808">
    <property type="entry name" value="Histidine_triad_CS"/>
</dbReference>
<dbReference type="STRING" id="360412.LARV_01891"/>
<name>A0A0S7B9G6_9CHLR</name>
<dbReference type="CDD" id="cd01276">
    <property type="entry name" value="PKCI_related"/>
    <property type="match status" value="1"/>
</dbReference>
<dbReference type="Gene3D" id="3.30.428.10">
    <property type="entry name" value="HIT-like"/>
    <property type="match status" value="1"/>
</dbReference>
<sequence>MDGCIFCQIAGGKTTATILYRDEWVTAFEDQRPVMPVHFLVIPNRHISSANEIEAGDEVVLGHMIRVAKTLANQKGIRDSGYRLVINTGPDAGQSVFHLHLHVIGGRKMPFHFDVEPQTR</sequence>
<evidence type="ECO:0000256" key="3">
    <source>
        <dbReference type="PROSITE-ProRule" id="PRU00464"/>
    </source>
</evidence>
<dbReference type="RefSeq" id="WP_075073416.1">
    <property type="nucleotide sequence ID" value="NZ_DF967972.1"/>
</dbReference>
<dbReference type="OrthoDB" id="9784774at2"/>
<dbReference type="InterPro" id="IPR011146">
    <property type="entry name" value="HIT-like"/>
</dbReference>
<dbReference type="PANTHER" id="PTHR23089">
    <property type="entry name" value="HISTIDINE TRIAD HIT PROTEIN"/>
    <property type="match status" value="1"/>
</dbReference>
<protein>
    <submittedName>
        <fullName evidence="5">Diadenosine tetraphosphate (Ap4A) hydrolase</fullName>
    </submittedName>
</protein>
<feature type="domain" description="HIT" evidence="4">
    <location>
        <begin position="5"/>
        <end position="113"/>
    </location>
</feature>
<gene>
    <name evidence="5" type="ORF">LARV_01891</name>
</gene>
<evidence type="ECO:0000313" key="6">
    <source>
        <dbReference type="Proteomes" id="UP000055060"/>
    </source>
</evidence>
<keyword evidence="6" id="KW-1185">Reference proteome</keyword>
<dbReference type="InterPro" id="IPR001310">
    <property type="entry name" value="Histidine_triad_HIT"/>
</dbReference>
<feature type="active site" description="Tele-AMP-histidine intermediate" evidence="1">
    <location>
        <position position="100"/>
    </location>
</feature>